<dbReference type="InterPro" id="IPR006175">
    <property type="entry name" value="YjgF/YER057c/UK114"/>
</dbReference>
<keyword evidence="3" id="KW-1185">Reference proteome</keyword>
<dbReference type="Proteomes" id="UP001501588">
    <property type="component" value="Unassembled WGS sequence"/>
</dbReference>
<dbReference type="RefSeq" id="WP_343896738.1">
    <property type="nucleotide sequence ID" value="NZ_BAAAFZ010000055.1"/>
</dbReference>
<dbReference type="SUPFAM" id="SSF55298">
    <property type="entry name" value="YjgF-like"/>
    <property type="match status" value="1"/>
</dbReference>
<sequence length="128" mass="13795">MPVTFSNPDGVFPPGSRYSHAALVEGGGRRLLVSGQVGLRPDGHLDHDPWEQMRQALANLGAILSAHGMGPRHVAKITVFLTDQELVPLWREARDAFFDGHAPASTLLVVAGLAHPRFQVEVEAEAAD</sequence>
<comment type="similarity">
    <text evidence="1">Belongs to the RutC family.</text>
</comment>
<proteinExistence type="inferred from homology"/>
<reference evidence="2 3" key="1">
    <citation type="journal article" date="2019" name="Int. J. Syst. Evol. Microbiol.">
        <title>The Global Catalogue of Microorganisms (GCM) 10K type strain sequencing project: providing services to taxonomists for standard genome sequencing and annotation.</title>
        <authorList>
            <consortium name="The Broad Institute Genomics Platform"/>
            <consortium name="The Broad Institute Genome Sequencing Center for Infectious Disease"/>
            <person name="Wu L."/>
            <person name="Ma J."/>
        </authorList>
    </citation>
    <scope>NUCLEOTIDE SEQUENCE [LARGE SCALE GENOMIC DNA]</scope>
    <source>
        <strain evidence="2 3">JCM 9933</strain>
    </source>
</reference>
<gene>
    <name evidence="2" type="ORF">GCM10009416_35720</name>
</gene>
<dbReference type="PANTHER" id="PTHR11803:SF58">
    <property type="entry name" value="PROTEIN HMF1-RELATED"/>
    <property type="match status" value="1"/>
</dbReference>
<comment type="caution">
    <text evidence="2">The sequence shown here is derived from an EMBL/GenBank/DDBJ whole genome shotgun (WGS) entry which is preliminary data.</text>
</comment>
<dbReference type="PANTHER" id="PTHR11803">
    <property type="entry name" value="2-IMINOBUTANOATE/2-IMINOPROPANOATE DEAMINASE RIDA"/>
    <property type="match status" value="1"/>
</dbReference>
<dbReference type="Gene3D" id="3.30.1330.40">
    <property type="entry name" value="RutC-like"/>
    <property type="match status" value="1"/>
</dbReference>
<name>A0ABN1FN53_9PROT</name>
<evidence type="ECO:0000313" key="2">
    <source>
        <dbReference type="EMBL" id="GAA0594197.1"/>
    </source>
</evidence>
<evidence type="ECO:0000313" key="3">
    <source>
        <dbReference type="Proteomes" id="UP001501588"/>
    </source>
</evidence>
<dbReference type="EMBL" id="BAAAFZ010000055">
    <property type="protein sequence ID" value="GAA0594197.1"/>
    <property type="molecule type" value="Genomic_DNA"/>
</dbReference>
<protein>
    <submittedName>
        <fullName evidence="2">RidA family protein</fullName>
    </submittedName>
</protein>
<organism evidence="2 3">
    <name type="scientific">Craurococcus roseus</name>
    <dbReference type="NCBI Taxonomy" id="77585"/>
    <lineage>
        <taxon>Bacteria</taxon>
        <taxon>Pseudomonadati</taxon>
        <taxon>Pseudomonadota</taxon>
        <taxon>Alphaproteobacteria</taxon>
        <taxon>Acetobacterales</taxon>
        <taxon>Acetobacteraceae</taxon>
        <taxon>Craurococcus</taxon>
    </lineage>
</organism>
<evidence type="ECO:0000256" key="1">
    <source>
        <dbReference type="ARBA" id="ARBA00010552"/>
    </source>
</evidence>
<dbReference type="Pfam" id="PF01042">
    <property type="entry name" value="Ribonuc_L-PSP"/>
    <property type="match status" value="1"/>
</dbReference>
<accession>A0ABN1FN53</accession>
<dbReference type="CDD" id="cd00448">
    <property type="entry name" value="YjgF_YER057c_UK114_family"/>
    <property type="match status" value="1"/>
</dbReference>
<dbReference type="InterPro" id="IPR035959">
    <property type="entry name" value="RutC-like_sf"/>
</dbReference>